<reference evidence="1" key="1">
    <citation type="submission" date="2017-04" db="EMBL/GenBank/DDBJ databases">
        <title>Unexpected and diverse lifestyles within the genus Limnohabitans.</title>
        <authorList>
            <person name="Kasalicky V."/>
            <person name="Mehrshad M."/>
            <person name="Andrei S.-A."/>
            <person name="Salcher M."/>
            <person name="Kratochvilova H."/>
            <person name="Simek K."/>
            <person name="Ghai R."/>
        </authorList>
    </citation>
    <scope>NUCLEOTIDE SEQUENCE [LARGE SCALE GENOMIC DNA]</scope>
    <source>
        <strain evidence="1">II-D5</strain>
    </source>
</reference>
<dbReference type="OrthoDB" id="6064772at2"/>
<dbReference type="STRING" id="1293045.H663_07250"/>
<dbReference type="InterPro" id="IPR011008">
    <property type="entry name" value="Dimeric_a/b-barrel"/>
</dbReference>
<dbReference type="SUPFAM" id="SSF54909">
    <property type="entry name" value="Dimeric alpha+beta barrel"/>
    <property type="match status" value="1"/>
</dbReference>
<keyword evidence="2" id="KW-1185">Reference proteome</keyword>
<gene>
    <name evidence="1" type="ORF">H663_008325</name>
</gene>
<keyword evidence="1" id="KW-0503">Monooxygenase</keyword>
<protein>
    <submittedName>
        <fullName evidence="1">Antibiotic biosynthesis monooxygenase</fullName>
    </submittedName>
</protein>
<sequence length="120" mass="13661">MYTSTFTFAKRQYDAEFYALDDVIAQIAKSIPGYLGEESWENQQTGLISNVYYWESMAALQSLMKHPEHMKAKQQQSRWLNGFQVVIAQVTGTYGDNGIQHPLAGRVVTTKSEAHQERQA</sequence>
<comment type="caution">
    <text evidence="1">The sequence shown here is derived from an EMBL/GenBank/DDBJ whole genome shotgun (WGS) entry which is preliminary data.</text>
</comment>
<keyword evidence="1" id="KW-0560">Oxidoreductase</keyword>
<evidence type="ECO:0000313" key="1">
    <source>
        <dbReference type="EMBL" id="PVE43161.1"/>
    </source>
</evidence>
<proteinExistence type="predicted"/>
<dbReference type="InterPro" id="IPR052936">
    <property type="entry name" value="Jasmonate_Hydroxylase-like"/>
</dbReference>
<dbReference type="AlphaFoldDB" id="A0A2T7UEX5"/>
<dbReference type="GO" id="GO:0004497">
    <property type="term" value="F:monooxygenase activity"/>
    <property type="evidence" value="ECO:0007669"/>
    <property type="project" value="UniProtKB-KW"/>
</dbReference>
<accession>A0A2T7UEX5</accession>
<organism evidence="1 2">
    <name type="scientific">Limnohabitans planktonicus II-D5</name>
    <dbReference type="NCBI Taxonomy" id="1293045"/>
    <lineage>
        <taxon>Bacteria</taxon>
        <taxon>Pseudomonadati</taxon>
        <taxon>Pseudomonadota</taxon>
        <taxon>Betaproteobacteria</taxon>
        <taxon>Burkholderiales</taxon>
        <taxon>Comamonadaceae</taxon>
        <taxon>Limnohabitans</taxon>
    </lineage>
</organism>
<name>A0A2T7UEX5_9BURK</name>
<evidence type="ECO:0000313" key="2">
    <source>
        <dbReference type="Proteomes" id="UP000037507"/>
    </source>
</evidence>
<dbReference type="Proteomes" id="UP000037507">
    <property type="component" value="Unassembled WGS sequence"/>
</dbReference>
<dbReference type="PANTHER" id="PTHR37811">
    <property type="entry name" value="BLL5343 PROTEIN"/>
    <property type="match status" value="1"/>
</dbReference>
<dbReference type="PANTHER" id="PTHR37811:SF2">
    <property type="entry name" value="ABM DOMAIN-CONTAINING PROTEIN"/>
    <property type="match status" value="1"/>
</dbReference>
<dbReference type="EMBL" id="LFYT02000008">
    <property type="protein sequence ID" value="PVE43161.1"/>
    <property type="molecule type" value="Genomic_DNA"/>
</dbReference>
<dbReference type="Gene3D" id="3.30.70.100">
    <property type="match status" value="1"/>
</dbReference>
<dbReference type="RefSeq" id="WP_053172132.1">
    <property type="nucleotide sequence ID" value="NZ_LFYT02000008.1"/>
</dbReference>